<reference evidence="1" key="1">
    <citation type="submission" date="2022-11" db="EMBL/GenBank/DDBJ databases">
        <title>Genome Sequence of Boeremia exigua.</title>
        <authorList>
            <person name="Buettner E."/>
        </authorList>
    </citation>
    <scope>NUCLEOTIDE SEQUENCE</scope>
    <source>
        <strain evidence="1">CU02</strain>
    </source>
</reference>
<gene>
    <name evidence="1" type="ORF">OPT61_g3268</name>
</gene>
<sequence>MASSADKISPQPPSPKQLTQTAQTDSPFFRLPAELRNMIYAYASTTTTMARRLQHTSGGDVPEHLWDRSFRLENDIRGLSQTCRQLQQETAAFPLQPPLLLVLPFYIDLYTLVHIVGPQECAKICEMEIGEEFALRCPGKGAGLWRRSVQRGNWSEKNAAEAVFAGLEVVRAKADQETVPLMQDALRACGLWHCAWELY</sequence>
<organism evidence="1 2">
    <name type="scientific">Boeremia exigua</name>
    <dbReference type="NCBI Taxonomy" id="749465"/>
    <lineage>
        <taxon>Eukaryota</taxon>
        <taxon>Fungi</taxon>
        <taxon>Dikarya</taxon>
        <taxon>Ascomycota</taxon>
        <taxon>Pezizomycotina</taxon>
        <taxon>Dothideomycetes</taxon>
        <taxon>Pleosporomycetidae</taxon>
        <taxon>Pleosporales</taxon>
        <taxon>Pleosporineae</taxon>
        <taxon>Didymellaceae</taxon>
        <taxon>Boeremia</taxon>
    </lineage>
</organism>
<dbReference type="Proteomes" id="UP001153331">
    <property type="component" value="Unassembled WGS sequence"/>
</dbReference>
<protein>
    <submittedName>
        <fullName evidence="1">Uncharacterized protein</fullName>
    </submittedName>
</protein>
<proteinExistence type="predicted"/>
<comment type="caution">
    <text evidence="1">The sequence shown here is derived from an EMBL/GenBank/DDBJ whole genome shotgun (WGS) entry which is preliminary data.</text>
</comment>
<evidence type="ECO:0000313" key="1">
    <source>
        <dbReference type="EMBL" id="KAJ8114975.1"/>
    </source>
</evidence>
<dbReference type="EMBL" id="JAPHNI010000164">
    <property type="protein sequence ID" value="KAJ8114975.1"/>
    <property type="molecule type" value="Genomic_DNA"/>
</dbReference>
<keyword evidence="2" id="KW-1185">Reference proteome</keyword>
<evidence type="ECO:0000313" key="2">
    <source>
        <dbReference type="Proteomes" id="UP001153331"/>
    </source>
</evidence>
<accession>A0ACC2IIE0</accession>
<name>A0ACC2IIE0_9PLEO</name>